<reference evidence="1" key="1">
    <citation type="submission" date="2020-11" db="EMBL/GenBank/DDBJ databases">
        <authorList>
            <person name="Tran Van P."/>
        </authorList>
    </citation>
    <scope>NUCLEOTIDE SEQUENCE</scope>
</reference>
<dbReference type="EMBL" id="OE004699">
    <property type="protein sequence ID" value="CAD7461383.1"/>
    <property type="molecule type" value="Genomic_DNA"/>
</dbReference>
<organism evidence="1">
    <name type="scientific">Timema tahoe</name>
    <dbReference type="NCBI Taxonomy" id="61484"/>
    <lineage>
        <taxon>Eukaryota</taxon>
        <taxon>Metazoa</taxon>
        <taxon>Ecdysozoa</taxon>
        <taxon>Arthropoda</taxon>
        <taxon>Hexapoda</taxon>
        <taxon>Insecta</taxon>
        <taxon>Pterygota</taxon>
        <taxon>Neoptera</taxon>
        <taxon>Polyneoptera</taxon>
        <taxon>Phasmatodea</taxon>
        <taxon>Timematodea</taxon>
        <taxon>Timematoidea</taxon>
        <taxon>Timematidae</taxon>
        <taxon>Timema</taxon>
    </lineage>
</organism>
<evidence type="ECO:0000313" key="1">
    <source>
        <dbReference type="EMBL" id="CAD7461383.1"/>
    </source>
</evidence>
<name>A0A7R9IMW6_9NEOP</name>
<accession>A0A7R9IMW6</accession>
<proteinExistence type="predicted"/>
<protein>
    <submittedName>
        <fullName evidence="1">Uncharacterized protein</fullName>
    </submittedName>
</protein>
<gene>
    <name evidence="1" type="ORF">TTEB3V08_LOCUS9295</name>
</gene>
<dbReference type="AlphaFoldDB" id="A0A7R9IMW6"/>
<sequence>MSKGRSLSASFAITCNPPRWRSLANALVVLSSTAEDGEIEVRISVGEPKLCVTRFGVCVVYHVTLVLDLTAEDGEIKVRKDSSNGRPAIPAVDCFQQPRQVQNFIHRRNLKRFVGGLTHPLPGLVVYYPSHKDGACRLIHGENLPYVTAVACACVINKRATAGVRRGHLGGATRVVPLARDPGGVIRIYGVI</sequence>